<reference evidence="5 6" key="1">
    <citation type="submission" date="2023-12" db="EMBL/GenBank/DDBJ databases">
        <title>Genome sequencing and assembly of bacterial species from a model synthetic community.</title>
        <authorList>
            <person name="Hogle S.L."/>
        </authorList>
    </citation>
    <scope>NUCLEOTIDE SEQUENCE [LARGE SCALE GENOMIC DNA]</scope>
    <source>
        <strain evidence="5 6">HAMBI_3031</strain>
    </source>
</reference>
<dbReference type="Pfam" id="PF17132">
    <property type="entry name" value="Glyco_hydro_106"/>
    <property type="match status" value="2"/>
</dbReference>
<dbReference type="Proteomes" id="UP001325680">
    <property type="component" value="Chromosome"/>
</dbReference>
<dbReference type="SUPFAM" id="SSF49785">
    <property type="entry name" value="Galactose-binding domain-like"/>
    <property type="match status" value="2"/>
</dbReference>
<keyword evidence="6" id="KW-1185">Reference proteome</keyword>
<dbReference type="Gene3D" id="2.60.120.260">
    <property type="entry name" value="Galactose-binding domain-like"/>
    <property type="match status" value="2"/>
</dbReference>
<dbReference type="InterPro" id="IPR000421">
    <property type="entry name" value="FA58C"/>
</dbReference>
<proteinExistence type="predicted"/>
<keyword evidence="2 5" id="KW-0378">Hydrolase</keyword>
<name>A0ABZ0W7B3_9BACT</name>
<evidence type="ECO:0000259" key="4">
    <source>
        <dbReference type="Pfam" id="PF22666"/>
    </source>
</evidence>
<evidence type="ECO:0000256" key="1">
    <source>
        <dbReference type="ARBA" id="ARBA00022729"/>
    </source>
</evidence>
<dbReference type="InterPro" id="IPR054593">
    <property type="entry name" value="Beta-mannosidase-like_N2"/>
</dbReference>
<sequence>MVRITKVIGLAIVWILVGFKGFTQVKTDASLQDVFKNPPESARPWVLWYWMHGAVSKEGITADLEGIQKNGIGGVYLACIYDTVARIPFDKTARQLSPEWWGMVNHAMKECKRLGLKMAFHVSDGFALAGGPWIKPEQSMQKLVWTKTYVKAGDEAATQLEQPETKEGFYKDVAVYAYPANSANAFSETVTIPSVTTSTGERAPYLAFPGDDSKTFRSDSSCWIQYKYPKPFTLRSLTTHTGSRQYQAQRFIVQSSDDGIVFNTVIKLTPPRHGWQNDDEDNTFSIPPTTAKYFRFVFDKEGTEAGSEDLDAAKWKPTLKVMGIYLSDEPVINQYQAKNASVWRVAENTTDHMVPTTDAVPFKSIINLTSKMDKEGNLKWKPASGEWVIVRIGHTSTGHTNATGGAAKGLECDKFDPAAIKLQFDNWYAKAFEKTDPGLAKEVLKIFYIDSWEAGSQNWNKTFAAEFKKRRGYDLMPYLLVMTGTPVNDAATSEKILHDVRETLAELVNDVFYVTLRKLADQKKLGFTAENVAPTMVSDGLLHFKTVDFPTGEFWLKSPTHDKPNDMFDAISAAHIYGKNIVQAEAFTNLRMEWNEHPGNIKVVGDRNFAMGMNKPIVHVMTHNPWMHRKPGMTLGSIGLFFQRDQTWFSQSRAWIDYMARVSALLQQGKPVADIAVFIGEEIPRRSILPDRLVNTLPGIFGSERVASEKLRLENKGQPQRVIPVGVGHSANMADPDDWTDALRGYKYDCFNPDVLLKAKVVGGQVVFPSGAGYKILVFPGKLLMNPNSNLVSAAVARKILELKEAGATIIIEKRAVNSIGLKEKNAALQKVWAQLFIKSGKGRVIETPYMEETFESLGVARDIDITSGDVPLAWAHRKLDHADVYFVSNQQNKRISVPVSFRVTDLTPELWDPVSGKIKRTEWEVRGERTHLNLSLDANEAMFVVFKKTAEKVPGPSTAVAVKQLADINTNWLVRFDINLGGPAEPVSFPKLVLWNNHDEPAIKYYSGQATYTNRFTLSDVSKDRPVYLSIDSVFNIATVIVNGTDCGTIWTAPYQLDISKAIKTGDNTIEIKVSNTWANRLIGDISLPQEKRITWTTAPLNLLEGRPLLKAGLEGAVKIWQ</sequence>
<feature type="domain" description="F5/8 type C" evidence="3">
    <location>
        <begin position="197"/>
        <end position="304"/>
    </location>
</feature>
<evidence type="ECO:0000259" key="3">
    <source>
        <dbReference type="Pfam" id="PF00754"/>
    </source>
</evidence>
<protein>
    <submittedName>
        <fullName evidence="5">Glycosyl hydrolase</fullName>
    </submittedName>
</protein>
<gene>
    <name evidence="5" type="ORF">U0035_01630</name>
</gene>
<dbReference type="EMBL" id="CP139960">
    <property type="protein sequence ID" value="WQD38844.1"/>
    <property type="molecule type" value="Genomic_DNA"/>
</dbReference>
<dbReference type="Pfam" id="PF22666">
    <property type="entry name" value="Glyco_hydro_2_N2"/>
    <property type="match status" value="1"/>
</dbReference>
<organism evidence="5 6">
    <name type="scientific">Niabella yanshanensis</name>
    <dbReference type="NCBI Taxonomy" id="577386"/>
    <lineage>
        <taxon>Bacteria</taxon>
        <taxon>Pseudomonadati</taxon>
        <taxon>Bacteroidota</taxon>
        <taxon>Chitinophagia</taxon>
        <taxon>Chitinophagales</taxon>
        <taxon>Chitinophagaceae</taxon>
        <taxon>Niabella</taxon>
    </lineage>
</organism>
<dbReference type="NCBIfam" id="NF045579">
    <property type="entry name" value="rhamnoside_JR"/>
    <property type="match status" value="1"/>
</dbReference>
<dbReference type="RefSeq" id="WP_114793277.1">
    <property type="nucleotide sequence ID" value="NZ_CP139960.1"/>
</dbReference>
<dbReference type="PANTHER" id="PTHR43817">
    <property type="entry name" value="GLYCOSYL HYDROLASE"/>
    <property type="match status" value="1"/>
</dbReference>
<feature type="domain" description="Beta-mannosidase-like galactose-binding" evidence="4">
    <location>
        <begin position="1009"/>
        <end position="1081"/>
    </location>
</feature>
<dbReference type="Pfam" id="PF00754">
    <property type="entry name" value="F5_F8_type_C"/>
    <property type="match status" value="1"/>
</dbReference>
<evidence type="ECO:0000313" key="5">
    <source>
        <dbReference type="EMBL" id="WQD38844.1"/>
    </source>
</evidence>
<evidence type="ECO:0000313" key="6">
    <source>
        <dbReference type="Proteomes" id="UP001325680"/>
    </source>
</evidence>
<dbReference type="InterPro" id="IPR008979">
    <property type="entry name" value="Galactose-bd-like_sf"/>
</dbReference>
<dbReference type="GO" id="GO:0016787">
    <property type="term" value="F:hydrolase activity"/>
    <property type="evidence" value="ECO:0007669"/>
    <property type="project" value="UniProtKB-KW"/>
</dbReference>
<evidence type="ECO:0000256" key="2">
    <source>
        <dbReference type="ARBA" id="ARBA00022801"/>
    </source>
</evidence>
<dbReference type="PANTHER" id="PTHR43817:SF1">
    <property type="entry name" value="HYDROLASE, FAMILY 43, PUTATIVE (AFU_ORTHOLOGUE AFUA_3G01660)-RELATED"/>
    <property type="match status" value="1"/>
</dbReference>
<accession>A0ABZ0W7B3</accession>
<keyword evidence="1" id="KW-0732">Signal</keyword>